<evidence type="ECO:0000256" key="10">
    <source>
        <dbReference type="ARBA" id="ARBA00022490"/>
    </source>
</evidence>
<evidence type="ECO:0000313" key="22">
    <source>
        <dbReference type="EMBL" id="TWT63114.1"/>
    </source>
</evidence>
<dbReference type="Pfam" id="PF24621">
    <property type="entry name" value="DHQS_C"/>
    <property type="match status" value="1"/>
</dbReference>
<keyword evidence="10 19" id="KW-0963">Cytoplasm</keyword>
<name>A0A5C5XJU9_9PLAN</name>
<evidence type="ECO:0000313" key="23">
    <source>
        <dbReference type="Proteomes" id="UP000316095"/>
    </source>
</evidence>
<gene>
    <name evidence="22" type="primary">aroB_2</name>
    <name evidence="19" type="synonym">aroB</name>
    <name evidence="22" type="ORF">Pan54_38650</name>
</gene>
<evidence type="ECO:0000256" key="8">
    <source>
        <dbReference type="ARBA" id="ARBA00013031"/>
    </source>
</evidence>
<dbReference type="PIRSF" id="PIRSF001455">
    <property type="entry name" value="DHQ_synth"/>
    <property type="match status" value="1"/>
</dbReference>
<comment type="subcellular location">
    <subcellularLocation>
        <location evidence="5 19">Cytoplasm</location>
    </subcellularLocation>
</comment>
<evidence type="ECO:0000256" key="2">
    <source>
        <dbReference type="ARBA" id="ARBA00001911"/>
    </source>
</evidence>
<evidence type="ECO:0000256" key="14">
    <source>
        <dbReference type="ARBA" id="ARBA00022833"/>
    </source>
</evidence>
<evidence type="ECO:0000256" key="13">
    <source>
        <dbReference type="ARBA" id="ARBA00022741"/>
    </source>
</evidence>
<dbReference type="Gene3D" id="1.20.1090.10">
    <property type="entry name" value="Dehydroquinate synthase-like - alpha domain"/>
    <property type="match status" value="1"/>
</dbReference>
<evidence type="ECO:0000259" key="20">
    <source>
        <dbReference type="Pfam" id="PF01761"/>
    </source>
</evidence>
<evidence type="ECO:0000256" key="9">
    <source>
        <dbReference type="ARBA" id="ARBA00017684"/>
    </source>
</evidence>
<dbReference type="GO" id="GO:0009073">
    <property type="term" value="P:aromatic amino acid family biosynthetic process"/>
    <property type="evidence" value="ECO:0007669"/>
    <property type="project" value="UniProtKB-KW"/>
</dbReference>
<keyword evidence="16 19" id="KW-0057">Aromatic amino acid biosynthesis</keyword>
<dbReference type="PANTHER" id="PTHR43622:SF7">
    <property type="entry name" value="3-DEHYDROQUINATE SYNTHASE, CHLOROPLASTIC"/>
    <property type="match status" value="1"/>
</dbReference>
<dbReference type="RefSeq" id="WP_146504899.1">
    <property type="nucleotide sequence ID" value="NZ_SJPG01000001.1"/>
</dbReference>
<feature type="binding site" evidence="19">
    <location>
        <position position="269"/>
    </location>
    <ligand>
        <name>Zn(2+)</name>
        <dbReference type="ChEBI" id="CHEBI:29105"/>
    </ligand>
</feature>
<keyword evidence="12 19" id="KW-0479">Metal-binding</keyword>
<evidence type="ECO:0000256" key="5">
    <source>
        <dbReference type="ARBA" id="ARBA00004496"/>
    </source>
</evidence>
<keyword evidence="17 19" id="KW-0456">Lyase</keyword>
<comment type="cofactor">
    <cofactor evidence="19">
        <name>Co(2+)</name>
        <dbReference type="ChEBI" id="CHEBI:48828"/>
    </cofactor>
    <cofactor evidence="19">
        <name>Zn(2+)</name>
        <dbReference type="ChEBI" id="CHEBI:29105"/>
    </cofactor>
    <text evidence="19">Binds 1 divalent metal cation per subunit. Can use either Co(2+) or Zn(2+).</text>
</comment>
<dbReference type="SUPFAM" id="SSF56796">
    <property type="entry name" value="Dehydroquinate synthase-like"/>
    <property type="match status" value="1"/>
</dbReference>
<evidence type="ECO:0000256" key="6">
    <source>
        <dbReference type="ARBA" id="ARBA00004661"/>
    </source>
</evidence>
<evidence type="ECO:0000256" key="4">
    <source>
        <dbReference type="ARBA" id="ARBA00003485"/>
    </source>
</evidence>
<organism evidence="22 23">
    <name type="scientific">Rubinisphaera italica</name>
    <dbReference type="NCBI Taxonomy" id="2527969"/>
    <lineage>
        <taxon>Bacteria</taxon>
        <taxon>Pseudomonadati</taxon>
        <taxon>Planctomycetota</taxon>
        <taxon>Planctomycetia</taxon>
        <taxon>Planctomycetales</taxon>
        <taxon>Planctomycetaceae</taxon>
        <taxon>Rubinisphaera</taxon>
    </lineage>
</organism>
<comment type="pathway">
    <text evidence="6 19">Metabolic intermediate biosynthesis; chorismate biosynthesis; chorismate from D-erythrose 4-phosphate and phosphoenolpyruvate: step 2/7.</text>
</comment>
<keyword evidence="15 19" id="KW-0520">NAD</keyword>
<comment type="function">
    <text evidence="4 19">Catalyzes the conversion of 3-deoxy-D-arabino-heptulosonate 7-phosphate (DAHP) to dehydroquinate (DHQ).</text>
</comment>
<feature type="binding site" evidence="19">
    <location>
        <position position="286"/>
    </location>
    <ligand>
        <name>Zn(2+)</name>
        <dbReference type="ChEBI" id="CHEBI:29105"/>
    </ligand>
</feature>
<feature type="binding site" evidence="19">
    <location>
        <position position="205"/>
    </location>
    <ligand>
        <name>Zn(2+)</name>
        <dbReference type="ChEBI" id="CHEBI:29105"/>
    </ligand>
</feature>
<feature type="binding site" evidence="19">
    <location>
        <position position="163"/>
    </location>
    <ligand>
        <name>NAD(+)</name>
        <dbReference type="ChEBI" id="CHEBI:57540"/>
    </ligand>
</feature>
<feature type="binding site" evidence="19">
    <location>
        <position position="172"/>
    </location>
    <ligand>
        <name>NAD(+)</name>
        <dbReference type="ChEBI" id="CHEBI:57540"/>
    </ligand>
</feature>
<dbReference type="CDD" id="cd08195">
    <property type="entry name" value="DHQS"/>
    <property type="match status" value="1"/>
</dbReference>
<dbReference type="FunFam" id="3.40.50.1970:FF:000007">
    <property type="entry name" value="Pentafunctional AROM polypeptide"/>
    <property type="match status" value="1"/>
</dbReference>
<protein>
    <recommendedName>
        <fullName evidence="9 19">3-dehydroquinate synthase</fullName>
        <shortName evidence="19">DHQS</shortName>
        <ecNumber evidence="8 19">4.2.3.4</ecNumber>
    </recommendedName>
</protein>
<feature type="domain" description="3-dehydroquinate synthase N-terminal" evidence="20">
    <location>
        <begin position="88"/>
        <end position="200"/>
    </location>
</feature>
<dbReference type="GO" id="GO:0009423">
    <property type="term" value="P:chorismate biosynthetic process"/>
    <property type="evidence" value="ECO:0007669"/>
    <property type="project" value="UniProtKB-UniRule"/>
</dbReference>
<dbReference type="UniPathway" id="UPA00053">
    <property type="reaction ID" value="UER00085"/>
</dbReference>
<dbReference type="InterPro" id="IPR030960">
    <property type="entry name" value="DHQS/DOIS_N"/>
</dbReference>
<reference evidence="22 23" key="1">
    <citation type="submission" date="2019-02" db="EMBL/GenBank/DDBJ databases">
        <title>Deep-cultivation of Planctomycetes and their phenomic and genomic characterization uncovers novel biology.</title>
        <authorList>
            <person name="Wiegand S."/>
            <person name="Jogler M."/>
            <person name="Boedeker C."/>
            <person name="Pinto D."/>
            <person name="Vollmers J."/>
            <person name="Rivas-Marin E."/>
            <person name="Kohn T."/>
            <person name="Peeters S.H."/>
            <person name="Heuer A."/>
            <person name="Rast P."/>
            <person name="Oberbeckmann S."/>
            <person name="Bunk B."/>
            <person name="Jeske O."/>
            <person name="Meyerdierks A."/>
            <person name="Storesund J.E."/>
            <person name="Kallscheuer N."/>
            <person name="Luecker S."/>
            <person name="Lage O.M."/>
            <person name="Pohl T."/>
            <person name="Merkel B.J."/>
            <person name="Hornburger P."/>
            <person name="Mueller R.-W."/>
            <person name="Bruemmer F."/>
            <person name="Labrenz M."/>
            <person name="Spormann A.M."/>
            <person name="Op Den Camp H."/>
            <person name="Overmann J."/>
            <person name="Amann R."/>
            <person name="Jetten M.S.M."/>
            <person name="Mascher T."/>
            <person name="Medema M.H."/>
            <person name="Devos D.P."/>
            <person name="Kaster A.-K."/>
            <person name="Ovreas L."/>
            <person name="Rohde M."/>
            <person name="Galperin M.Y."/>
            <person name="Jogler C."/>
        </authorList>
    </citation>
    <scope>NUCLEOTIDE SEQUENCE [LARGE SCALE GENOMIC DNA]</scope>
    <source>
        <strain evidence="22 23">Pan54</strain>
    </source>
</reference>
<feature type="binding site" evidence="19">
    <location>
        <begin position="126"/>
        <end position="130"/>
    </location>
    <ligand>
        <name>NAD(+)</name>
        <dbReference type="ChEBI" id="CHEBI:57540"/>
    </ligand>
</feature>
<comment type="catalytic activity">
    <reaction evidence="1 19">
        <text>7-phospho-2-dehydro-3-deoxy-D-arabino-heptonate = 3-dehydroquinate + phosphate</text>
        <dbReference type="Rhea" id="RHEA:21968"/>
        <dbReference type="ChEBI" id="CHEBI:32364"/>
        <dbReference type="ChEBI" id="CHEBI:43474"/>
        <dbReference type="ChEBI" id="CHEBI:58394"/>
        <dbReference type="EC" id="4.2.3.4"/>
    </reaction>
</comment>
<comment type="caution">
    <text evidence="19">Lacks conserved residue(s) required for the propagation of feature annotation.</text>
</comment>
<evidence type="ECO:0000259" key="21">
    <source>
        <dbReference type="Pfam" id="PF24621"/>
    </source>
</evidence>
<dbReference type="InterPro" id="IPR050071">
    <property type="entry name" value="Dehydroquinate_synthase"/>
</dbReference>
<dbReference type="GO" id="GO:0005737">
    <property type="term" value="C:cytoplasm"/>
    <property type="evidence" value="ECO:0007669"/>
    <property type="project" value="UniProtKB-SubCell"/>
</dbReference>
<dbReference type="PANTHER" id="PTHR43622">
    <property type="entry name" value="3-DEHYDROQUINATE SYNTHASE"/>
    <property type="match status" value="1"/>
</dbReference>
<dbReference type="InterPro" id="IPR056179">
    <property type="entry name" value="DHQS_C"/>
</dbReference>
<keyword evidence="11 19" id="KW-0028">Amino-acid biosynthesis</keyword>
<evidence type="ECO:0000256" key="11">
    <source>
        <dbReference type="ARBA" id="ARBA00022605"/>
    </source>
</evidence>
<dbReference type="HAMAP" id="MF_00110">
    <property type="entry name" value="DHQ_synthase"/>
    <property type="match status" value="1"/>
</dbReference>
<evidence type="ECO:0000256" key="16">
    <source>
        <dbReference type="ARBA" id="ARBA00023141"/>
    </source>
</evidence>
<evidence type="ECO:0000256" key="18">
    <source>
        <dbReference type="ARBA" id="ARBA00023285"/>
    </source>
</evidence>
<dbReference type="GO" id="GO:0046872">
    <property type="term" value="F:metal ion binding"/>
    <property type="evidence" value="ECO:0007669"/>
    <property type="project" value="UniProtKB-KW"/>
</dbReference>
<comment type="caution">
    <text evidence="22">The sequence shown here is derived from an EMBL/GenBank/DDBJ whole genome shotgun (WGS) entry which is preliminary data.</text>
</comment>
<proteinExistence type="inferred from homology"/>
<comment type="cofactor">
    <cofactor evidence="2 19">
        <name>NAD(+)</name>
        <dbReference type="ChEBI" id="CHEBI:57540"/>
    </cofactor>
</comment>
<dbReference type="Pfam" id="PF01761">
    <property type="entry name" value="DHQ_synthase"/>
    <property type="match status" value="1"/>
</dbReference>
<dbReference type="InterPro" id="IPR030963">
    <property type="entry name" value="DHQ_synth_fam"/>
</dbReference>
<dbReference type="GO" id="GO:0008652">
    <property type="term" value="P:amino acid biosynthetic process"/>
    <property type="evidence" value="ECO:0007669"/>
    <property type="project" value="UniProtKB-KW"/>
</dbReference>
<comment type="cofactor">
    <cofactor evidence="3">
        <name>Zn(2+)</name>
        <dbReference type="ChEBI" id="CHEBI:29105"/>
    </cofactor>
</comment>
<keyword evidence="23" id="KW-1185">Reference proteome</keyword>
<evidence type="ECO:0000256" key="1">
    <source>
        <dbReference type="ARBA" id="ARBA00001393"/>
    </source>
</evidence>
<dbReference type="GO" id="GO:0003856">
    <property type="term" value="F:3-dehydroquinate synthase activity"/>
    <property type="evidence" value="ECO:0007669"/>
    <property type="project" value="UniProtKB-UniRule"/>
</dbReference>
<dbReference type="OrthoDB" id="9806583at2"/>
<evidence type="ECO:0000256" key="17">
    <source>
        <dbReference type="ARBA" id="ARBA00023239"/>
    </source>
</evidence>
<dbReference type="Proteomes" id="UP000316095">
    <property type="component" value="Unassembled WGS sequence"/>
</dbReference>
<evidence type="ECO:0000256" key="7">
    <source>
        <dbReference type="ARBA" id="ARBA00005412"/>
    </source>
</evidence>
<keyword evidence="18 19" id="KW-0170">Cobalt</keyword>
<keyword evidence="13 19" id="KW-0547">Nucleotide-binding</keyword>
<sequence length="382" mass="42046">MNTSHDTVNSLPRQLVPVKLAERSYEIAIVNEQWNLLPSLMDSWLERVDHLKSAARKALLVTDTNVLNLFAEKLKQELSDQNWTVELIAVPAGESSKSLAMANQIYDQLVEMQADRQTVVMAVGGGVVGDLAGFAAATYNRGLPFVQVPTTLLADVDSSVGGKVGINHAKGKNLIGAFHQPLGVFIDTSSFNTLPDRDYRSGLAEVVKYGVILDANLFETLENNIEAINSRDPEILIELVKRSCQLKAEVVEQDEYERSGLRAILNYGHTFAHAYEALCGYGELMHGEAVSIGMIDASRLAEKLGMIGEEVTTRQINLLSKLGLPTDLPQPVAFTHDDIISRMKIDKKTVAGQLRFVLPRKLGQVEVVKGIDEQLVREVLSR</sequence>
<dbReference type="EC" id="4.2.3.4" evidence="8 19"/>
<dbReference type="GO" id="GO:0000166">
    <property type="term" value="F:nucleotide binding"/>
    <property type="evidence" value="ECO:0007669"/>
    <property type="project" value="UniProtKB-KW"/>
</dbReference>
<evidence type="ECO:0000256" key="12">
    <source>
        <dbReference type="ARBA" id="ARBA00022723"/>
    </source>
</evidence>
<dbReference type="Gene3D" id="3.40.50.1970">
    <property type="match status" value="1"/>
</dbReference>
<dbReference type="EMBL" id="SJPG01000001">
    <property type="protein sequence ID" value="TWT63114.1"/>
    <property type="molecule type" value="Genomic_DNA"/>
</dbReference>
<dbReference type="InterPro" id="IPR016037">
    <property type="entry name" value="DHQ_synth_AroB"/>
</dbReference>
<evidence type="ECO:0000256" key="19">
    <source>
        <dbReference type="HAMAP-Rule" id="MF_00110"/>
    </source>
</evidence>
<keyword evidence="14 19" id="KW-0862">Zinc</keyword>
<feature type="domain" description="3-dehydroquinate synthase C-terminal" evidence="21">
    <location>
        <begin position="202"/>
        <end position="349"/>
    </location>
</feature>
<accession>A0A5C5XJU9</accession>
<evidence type="ECO:0000256" key="15">
    <source>
        <dbReference type="ARBA" id="ARBA00023027"/>
    </source>
</evidence>
<dbReference type="NCBIfam" id="TIGR01357">
    <property type="entry name" value="aroB"/>
    <property type="match status" value="1"/>
</dbReference>
<comment type="similarity">
    <text evidence="7 19">Belongs to the sugar phosphate cyclases superfamily. Dehydroquinate synthase family.</text>
</comment>
<evidence type="ECO:0000256" key="3">
    <source>
        <dbReference type="ARBA" id="ARBA00001947"/>
    </source>
</evidence>
<dbReference type="AlphaFoldDB" id="A0A5C5XJU9"/>
<feature type="binding site" evidence="19">
    <location>
        <begin position="150"/>
        <end position="151"/>
    </location>
    <ligand>
        <name>NAD(+)</name>
        <dbReference type="ChEBI" id="CHEBI:57540"/>
    </ligand>
</feature>